<name>A0A4Y9Z7K8_9APHY</name>
<reference evidence="8 9" key="1">
    <citation type="submission" date="2019-01" db="EMBL/GenBank/DDBJ databases">
        <title>Genome sequencing of the rare red list fungi Fomitopsis rosea.</title>
        <authorList>
            <person name="Buettner E."/>
            <person name="Kellner H."/>
        </authorList>
    </citation>
    <scope>NUCLEOTIDE SEQUENCE [LARGE SCALE GENOMIC DNA]</scope>
    <source>
        <strain evidence="8 9">DSM 105464</strain>
    </source>
</reference>
<dbReference type="Pfam" id="PF05699">
    <property type="entry name" value="Dimer_Tnp_hAT"/>
    <property type="match status" value="1"/>
</dbReference>
<feature type="domain" description="Thiamin pyrophosphokinase thiamin-binding" evidence="7">
    <location>
        <begin position="13"/>
        <end position="81"/>
    </location>
</feature>
<keyword evidence="4" id="KW-0862">Zinc</keyword>
<dbReference type="InterPro" id="IPR007373">
    <property type="entry name" value="Thiamin_PyroPKinase_B1-bd"/>
</dbReference>
<evidence type="ECO:0000313" key="8">
    <source>
        <dbReference type="EMBL" id="TFY70017.1"/>
    </source>
</evidence>
<dbReference type="GO" id="GO:0030975">
    <property type="term" value="F:thiamine binding"/>
    <property type="evidence" value="ECO:0007669"/>
    <property type="project" value="InterPro"/>
</dbReference>
<dbReference type="GO" id="GO:0005634">
    <property type="term" value="C:nucleus"/>
    <property type="evidence" value="ECO:0007669"/>
    <property type="project" value="UniProtKB-SubCell"/>
</dbReference>
<proteinExistence type="predicted"/>
<keyword evidence="2" id="KW-0479">Metal-binding</keyword>
<dbReference type="SUPFAM" id="SSF63862">
    <property type="entry name" value="Thiamin pyrophosphokinase, substrate-binding domain"/>
    <property type="match status" value="1"/>
</dbReference>
<dbReference type="InterPro" id="IPR012337">
    <property type="entry name" value="RNaseH-like_sf"/>
</dbReference>
<dbReference type="SMART" id="SM00983">
    <property type="entry name" value="TPK_B1_binding"/>
    <property type="match status" value="1"/>
</dbReference>
<dbReference type="Pfam" id="PF04265">
    <property type="entry name" value="TPK_B1_binding"/>
    <property type="match status" value="1"/>
</dbReference>
<accession>A0A4Y9Z7K8</accession>
<dbReference type="EMBL" id="SEKV01000002">
    <property type="protein sequence ID" value="TFY70017.1"/>
    <property type="molecule type" value="Genomic_DNA"/>
</dbReference>
<evidence type="ECO:0000256" key="5">
    <source>
        <dbReference type="ARBA" id="ARBA00023242"/>
    </source>
</evidence>
<dbReference type="GO" id="GO:0046983">
    <property type="term" value="F:protein dimerization activity"/>
    <property type="evidence" value="ECO:0007669"/>
    <property type="project" value="InterPro"/>
</dbReference>
<keyword evidence="3" id="KW-0863">Zinc-finger</keyword>
<keyword evidence="5" id="KW-0539">Nucleus</keyword>
<comment type="subcellular location">
    <subcellularLocation>
        <location evidence="1">Nucleus</location>
    </subcellularLocation>
</comment>
<evidence type="ECO:0000256" key="3">
    <source>
        <dbReference type="ARBA" id="ARBA00022771"/>
    </source>
</evidence>
<dbReference type="AlphaFoldDB" id="A0A4Y9Z7K8"/>
<organism evidence="8 9">
    <name type="scientific">Rhodofomes roseus</name>
    <dbReference type="NCBI Taxonomy" id="34475"/>
    <lineage>
        <taxon>Eukaryota</taxon>
        <taxon>Fungi</taxon>
        <taxon>Dikarya</taxon>
        <taxon>Basidiomycota</taxon>
        <taxon>Agaricomycotina</taxon>
        <taxon>Agaricomycetes</taxon>
        <taxon>Polyporales</taxon>
        <taxon>Rhodofomes</taxon>
    </lineage>
</organism>
<dbReference type="GO" id="GO:0009229">
    <property type="term" value="P:thiamine diphosphate biosynthetic process"/>
    <property type="evidence" value="ECO:0007669"/>
    <property type="project" value="InterPro"/>
</dbReference>
<dbReference type="GO" id="GO:0008270">
    <property type="term" value="F:zinc ion binding"/>
    <property type="evidence" value="ECO:0007669"/>
    <property type="project" value="UniProtKB-KW"/>
</dbReference>
<dbReference type="InterPro" id="IPR052035">
    <property type="entry name" value="ZnF_BED_domain_contain"/>
</dbReference>
<comment type="caution">
    <text evidence="8">The sequence shown here is derived from an EMBL/GenBank/DDBJ whole genome shotgun (WGS) entry which is preliminary data.</text>
</comment>
<evidence type="ECO:0000259" key="7">
    <source>
        <dbReference type="SMART" id="SM00983"/>
    </source>
</evidence>
<feature type="compositionally biased region" description="Basic residues" evidence="6">
    <location>
        <begin position="347"/>
        <end position="361"/>
    </location>
</feature>
<sequence>MPNTHSTIPPSQGTHHITVNHAVFGPTCGLLPVGVDSTVLTTTGLRWNLTDAESSFGGLVSTSNHLVPEQKTVTITTSKPIWWTMELRPEGLRLRELFKYLKINYVLPSDTTVRNTLAHIFAELHSAVVKELAAVKSKIAYSTDTWSTPQMMFTFAGTLAHFINDDWELVERLIDFKHLDIDEHKGVHAAKAFVKSASQRGGLNKITNDVLARTLGRLLLQRYGIQFETKNAQIRCLAHVVNLVVQKILSDLDEADDPEAADYFVLNKFMEFHYDPKDDEELQDLEAEGAAEADELLCEDLDIPKLVENDDDDDDDDEYEDDADEEEEVLGVEASEDDEEEQPRSTAKGRSKKGKKKKPKKLTVVQKLRAIVRKIVSSPQRRTIFRRHAHKFYDGKKTEDGGKCIAELMPIRDVKTRWNWTHAMIQRALIMRKAITAWVMDHDKLHHLLLTADDWYLLEQLESLLVIFTEVTRAMSMSRTPTLPYVLPMYEHMRTSLVDTIETTAERTVKRAAQAGLGKLMQYYEKALQNESCIIATALRLSWFSCLAPQHQVKATSTFKKVYAKYEASTPTAQDVPLRPVAAAKSGSLMSRLSSNVELGSADQPPALSELQRWQAGEGGKGDADFPLVWWKAHAQDFKVISRIARDYLAIPGASVSVERLFSASRHLCANTRSSLKAETIVRALCTKIWLRANLLKLY</sequence>
<evidence type="ECO:0000313" key="9">
    <source>
        <dbReference type="Proteomes" id="UP000298390"/>
    </source>
</evidence>
<feature type="compositionally biased region" description="Acidic residues" evidence="6">
    <location>
        <begin position="309"/>
        <end position="341"/>
    </location>
</feature>
<dbReference type="FunFam" id="2.60.120.320:FF:000001">
    <property type="entry name" value="Thiamine pyrophosphokinase"/>
    <property type="match status" value="1"/>
</dbReference>
<evidence type="ECO:0000256" key="2">
    <source>
        <dbReference type="ARBA" id="ARBA00022723"/>
    </source>
</evidence>
<dbReference type="Gene3D" id="2.60.120.320">
    <property type="entry name" value="Thiamin pyrophosphokinase, thiamin-binding domain"/>
    <property type="match status" value="1"/>
</dbReference>
<evidence type="ECO:0000256" key="1">
    <source>
        <dbReference type="ARBA" id="ARBA00004123"/>
    </source>
</evidence>
<dbReference type="SUPFAM" id="SSF53098">
    <property type="entry name" value="Ribonuclease H-like"/>
    <property type="match status" value="1"/>
</dbReference>
<protein>
    <recommendedName>
        <fullName evidence="7">Thiamin pyrophosphokinase thiamin-binding domain-containing protein</fullName>
    </recommendedName>
</protein>
<dbReference type="InterPro" id="IPR036371">
    <property type="entry name" value="TPK_B1-bd_sf"/>
</dbReference>
<feature type="region of interest" description="Disordered" evidence="6">
    <location>
        <begin position="306"/>
        <end position="362"/>
    </location>
</feature>
<dbReference type="InterPro" id="IPR008906">
    <property type="entry name" value="HATC_C_dom"/>
</dbReference>
<gene>
    <name evidence="8" type="ORF">EVJ58_g118</name>
</gene>
<dbReference type="Proteomes" id="UP000298390">
    <property type="component" value="Unassembled WGS sequence"/>
</dbReference>
<evidence type="ECO:0000256" key="4">
    <source>
        <dbReference type="ARBA" id="ARBA00022833"/>
    </source>
</evidence>
<evidence type="ECO:0000256" key="6">
    <source>
        <dbReference type="SAM" id="MobiDB-lite"/>
    </source>
</evidence>
<dbReference type="PANTHER" id="PTHR46481">
    <property type="entry name" value="ZINC FINGER BED DOMAIN-CONTAINING PROTEIN 4"/>
    <property type="match status" value="1"/>
</dbReference>
<dbReference type="PANTHER" id="PTHR46481:SF10">
    <property type="entry name" value="ZINC FINGER BED DOMAIN-CONTAINING PROTEIN 39"/>
    <property type="match status" value="1"/>
</dbReference>